<dbReference type="Pfam" id="PF01471">
    <property type="entry name" value="PG_binding_1"/>
    <property type="match status" value="1"/>
</dbReference>
<sequence>MVTDRGATVHLTPWVVLTGLLLAPVLVLVGWWTVSSAANRTAGAAAVEPVVAPVTRQDLRAEAAVTVEVGEAPGRQVTLAAAGTVTAPPSVGATLDAGTEVLRVDDRPVRAMVSSAPPWRPLAPGDVGADVTRLQEYLTVLGHYDGPADGRFGAALRRAVERFNVEAGLGTGVGTFDPAVVVWVGPSPLVVQEVIVETGATVAPGTPVLRGPARASVVAVTEPTGGVAGVGEFGAAAALVVGSVEVPYVPGSGAVEVPDHVAAVASALAPSTEGAARVRAVEARPVVVVPASALVQGADGTVCVYAAADAQPRSVSPVGGGVGSAQLPADLPLDEVLANPGRVDLAYPCGSS</sequence>
<accession>A0ABQ4DPR7</accession>
<reference evidence="3 4" key="1">
    <citation type="submission" date="2021-01" db="EMBL/GenBank/DDBJ databases">
        <title>Whole genome shotgun sequence of Cellulomonas phragmiteti NBRC 110785.</title>
        <authorList>
            <person name="Komaki H."/>
            <person name="Tamura T."/>
        </authorList>
    </citation>
    <scope>NUCLEOTIDE SEQUENCE [LARGE SCALE GENOMIC DNA]</scope>
    <source>
        <strain evidence="3 4">NBRC 110785</strain>
    </source>
</reference>
<feature type="domain" description="Peptidoglycan binding-like" evidence="2">
    <location>
        <begin position="128"/>
        <end position="169"/>
    </location>
</feature>
<dbReference type="InterPro" id="IPR036366">
    <property type="entry name" value="PGBDSf"/>
</dbReference>
<dbReference type="SUPFAM" id="SSF47090">
    <property type="entry name" value="PGBD-like"/>
    <property type="match status" value="1"/>
</dbReference>
<keyword evidence="1" id="KW-0812">Transmembrane</keyword>
<evidence type="ECO:0000313" key="3">
    <source>
        <dbReference type="EMBL" id="GIG41348.1"/>
    </source>
</evidence>
<name>A0ABQ4DPR7_9CELL</name>
<dbReference type="RefSeq" id="WP_203675637.1">
    <property type="nucleotide sequence ID" value="NZ_BONP01000024.1"/>
</dbReference>
<dbReference type="InterPro" id="IPR036365">
    <property type="entry name" value="PGBD-like_sf"/>
</dbReference>
<evidence type="ECO:0000313" key="4">
    <source>
        <dbReference type="Proteomes" id="UP000614741"/>
    </source>
</evidence>
<dbReference type="InterPro" id="IPR002477">
    <property type="entry name" value="Peptidoglycan-bd-like"/>
</dbReference>
<dbReference type="Gene3D" id="1.10.101.10">
    <property type="entry name" value="PGBD-like superfamily/PGBD"/>
    <property type="match status" value="1"/>
</dbReference>
<gene>
    <name evidence="3" type="ORF">Cph01nite_31100</name>
</gene>
<keyword evidence="1" id="KW-0472">Membrane</keyword>
<feature type="transmembrane region" description="Helical" evidence="1">
    <location>
        <begin position="12"/>
        <end position="32"/>
    </location>
</feature>
<organism evidence="3 4">
    <name type="scientific">Cellulomonas phragmiteti</name>
    <dbReference type="NCBI Taxonomy" id="478780"/>
    <lineage>
        <taxon>Bacteria</taxon>
        <taxon>Bacillati</taxon>
        <taxon>Actinomycetota</taxon>
        <taxon>Actinomycetes</taxon>
        <taxon>Micrococcales</taxon>
        <taxon>Cellulomonadaceae</taxon>
        <taxon>Cellulomonas</taxon>
    </lineage>
</organism>
<dbReference type="EMBL" id="BONP01000024">
    <property type="protein sequence ID" value="GIG41348.1"/>
    <property type="molecule type" value="Genomic_DNA"/>
</dbReference>
<dbReference type="Proteomes" id="UP000614741">
    <property type="component" value="Unassembled WGS sequence"/>
</dbReference>
<protein>
    <recommendedName>
        <fullName evidence="2">Peptidoglycan binding-like domain-containing protein</fullName>
    </recommendedName>
</protein>
<keyword evidence="4" id="KW-1185">Reference proteome</keyword>
<proteinExistence type="predicted"/>
<keyword evidence="1" id="KW-1133">Transmembrane helix</keyword>
<evidence type="ECO:0000259" key="2">
    <source>
        <dbReference type="Pfam" id="PF01471"/>
    </source>
</evidence>
<comment type="caution">
    <text evidence="3">The sequence shown here is derived from an EMBL/GenBank/DDBJ whole genome shotgun (WGS) entry which is preliminary data.</text>
</comment>
<evidence type="ECO:0000256" key="1">
    <source>
        <dbReference type="SAM" id="Phobius"/>
    </source>
</evidence>